<reference evidence="1 2" key="1">
    <citation type="submission" date="2020-11" db="EMBL/GenBank/DDBJ databases">
        <title>Complete genome sequence for Salinimonas sp. strain G2-b.</title>
        <authorList>
            <person name="Park S.-J."/>
        </authorList>
    </citation>
    <scope>NUCLEOTIDE SEQUENCE [LARGE SCALE GENOMIC DNA]</scope>
    <source>
        <strain evidence="1 2">G2-b</strain>
    </source>
</reference>
<dbReference type="KEGG" id="smaa:IT774_09950"/>
<protein>
    <recommendedName>
        <fullName evidence="3">Glyoxalase-like domain-containing protein</fullName>
    </recommendedName>
</protein>
<dbReference type="EMBL" id="CP064795">
    <property type="protein sequence ID" value="QPG04561.1"/>
    <property type="molecule type" value="Genomic_DNA"/>
</dbReference>
<evidence type="ECO:0000313" key="1">
    <source>
        <dbReference type="EMBL" id="QPG04561.1"/>
    </source>
</evidence>
<evidence type="ECO:0000313" key="2">
    <source>
        <dbReference type="Proteomes" id="UP000595095"/>
    </source>
</evidence>
<dbReference type="RefSeq" id="WP_195809655.1">
    <property type="nucleotide sequence ID" value="NZ_CP064795.1"/>
</dbReference>
<dbReference type="SUPFAM" id="SSF54593">
    <property type="entry name" value="Glyoxalase/Bleomycin resistance protein/Dihydroxybiphenyl dioxygenase"/>
    <property type="match status" value="1"/>
</dbReference>
<dbReference type="AlphaFoldDB" id="A0A7S9HCK3"/>
<dbReference type="Proteomes" id="UP000595095">
    <property type="component" value="Chromosome"/>
</dbReference>
<sequence length="127" mass="14219">MPTPAQNGVLIYSGNFCSLAGFYQQLFDLSIIRQTKEFISLEKDGFNLIIHIPPFSSPKESFCSIKLFLTVQDIEATKQQALELGGKIFDGEWANLVFKVANIADCDGNHIQIREFMNTGDPTQDEV</sequence>
<dbReference type="InterPro" id="IPR029068">
    <property type="entry name" value="Glyas_Bleomycin-R_OHBP_Dase"/>
</dbReference>
<proteinExistence type="predicted"/>
<organism evidence="1 2">
    <name type="scientific">Salinimonas marina</name>
    <dbReference type="NCBI Taxonomy" id="2785918"/>
    <lineage>
        <taxon>Bacteria</taxon>
        <taxon>Pseudomonadati</taxon>
        <taxon>Pseudomonadota</taxon>
        <taxon>Gammaproteobacteria</taxon>
        <taxon>Alteromonadales</taxon>
        <taxon>Alteromonadaceae</taxon>
        <taxon>Alteromonas/Salinimonas group</taxon>
        <taxon>Salinimonas</taxon>
    </lineage>
</organism>
<evidence type="ECO:0008006" key="3">
    <source>
        <dbReference type="Google" id="ProtNLM"/>
    </source>
</evidence>
<name>A0A7S9HCK3_9ALTE</name>
<dbReference type="Gene3D" id="3.10.180.10">
    <property type="entry name" value="2,3-Dihydroxybiphenyl 1,2-Dioxygenase, domain 1"/>
    <property type="match status" value="1"/>
</dbReference>
<keyword evidence="2" id="KW-1185">Reference proteome</keyword>
<gene>
    <name evidence="1" type="ORF">IT774_09950</name>
</gene>
<accession>A0A7S9HCK3</accession>